<dbReference type="Pfam" id="PF25989">
    <property type="entry name" value="YknX_C"/>
    <property type="match status" value="1"/>
</dbReference>
<accession>A0A383B532</accession>
<reference evidence="3" key="1">
    <citation type="submission" date="2018-05" db="EMBL/GenBank/DDBJ databases">
        <authorList>
            <person name="Lanie J.A."/>
            <person name="Ng W.-L."/>
            <person name="Kazmierczak K.M."/>
            <person name="Andrzejewski T.M."/>
            <person name="Davidsen T.M."/>
            <person name="Wayne K.J."/>
            <person name="Tettelin H."/>
            <person name="Glass J.I."/>
            <person name="Rusch D."/>
            <person name="Podicherti R."/>
            <person name="Tsui H.-C.T."/>
            <person name="Winkler M.E."/>
        </authorList>
    </citation>
    <scope>NUCLEOTIDE SEQUENCE</scope>
</reference>
<dbReference type="SUPFAM" id="SSF111369">
    <property type="entry name" value="HlyD-like secretion proteins"/>
    <property type="match status" value="1"/>
</dbReference>
<dbReference type="InterPro" id="IPR058637">
    <property type="entry name" value="YknX-like_C"/>
</dbReference>
<evidence type="ECO:0000313" key="3">
    <source>
        <dbReference type="EMBL" id="SVE14910.1"/>
    </source>
</evidence>
<feature type="domain" description="CusB-like beta-barrel" evidence="1">
    <location>
        <begin position="48"/>
        <end position="120"/>
    </location>
</feature>
<dbReference type="GO" id="GO:0015562">
    <property type="term" value="F:efflux transmembrane transporter activity"/>
    <property type="evidence" value="ECO:0007669"/>
    <property type="project" value="TreeGrafter"/>
</dbReference>
<organism evidence="3">
    <name type="scientific">marine metagenome</name>
    <dbReference type="NCBI Taxonomy" id="408172"/>
    <lineage>
        <taxon>unclassified sequences</taxon>
        <taxon>metagenomes</taxon>
        <taxon>ecological metagenomes</taxon>
    </lineage>
</organism>
<sequence>ILSSDTAGRIEIHAPFDGKLGLSNVNVGNQVSKSELLTTLDNFTKMKIKFDLPDTNLAFLKKNLSFEATSDVIKGKIFKGNIDYIDSRIDEQSRTIRVYAILNNTDNVLRPGLFMKIKLVLQEKENAFLIPEEALLSINKKHYVYIAEGDNAKIKEVSIGIRMNQFIEIEKGLDINDKVIVLGHEKLRDGSKIKILN</sequence>
<dbReference type="InterPro" id="IPR058792">
    <property type="entry name" value="Beta-barrel_RND_2"/>
</dbReference>
<evidence type="ECO:0000259" key="2">
    <source>
        <dbReference type="Pfam" id="PF25989"/>
    </source>
</evidence>
<name>A0A383B532_9ZZZZ</name>
<dbReference type="Pfam" id="PF25954">
    <property type="entry name" value="Beta-barrel_RND_2"/>
    <property type="match status" value="1"/>
</dbReference>
<gene>
    <name evidence="3" type="ORF">METZ01_LOCUS467764</name>
</gene>
<dbReference type="NCBIfam" id="TIGR01730">
    <property type="entry name" value="RND_mfp"/>
    <property type="match status" value="1"/>
</dbReference>
<dbReference type="Gene3D" id="2.40.420.20">
    <property type="match status" value="1"/>
</dbReference>
<protein>
    <submittedName>
        <fullName evidence="3">Uncharacterized protein</fullName>
    </submittedName>
</protein>
<dbReference type="PANTHER" id="PTHR30469:SF11">
    <property type="entry name" value="BLL4320 PROTEIN"/>
    <property type="match status" value="1"/>
</dbReference>
<feature type="non-terminal residue" evidence="3">
    <location>
        <position position="1"/>
    </location>
</feature>
<feature type="domain" description="YknX-like C-terminal permuted SH3-like" evidence="2">
    <location>
        <begin position="130"/>
        <end position="195"/>
    </location>
</feature>
<proteinExistence type="predicted"/>
<dbReference type="Gene3D" id="2.40.30.170">
    <property type="match status" value="1"/>
</dbReference>
<dbReference type="PANTHER" id="PTHR30469">
    <property type="entry name" value="MULTIDRUG RESISTANCE PROTEIN MDTA"/>
    <property type="match status" value="1"/>
</dbReference>
<dbReference type="InterPro" id="IPR006143">
    <property type="entry name" value="RND_pump_MFP"/>
</dbReference>
<dbReference type="EMBL" id="UINC01197426">
    <property type="protein sequence ID" value="SVE14910.1"/>
    <property type="molecule type" value="Genomic_DNA"/>
</dbReference>
<dbReference type="AlphaFoldDB" id="A0A383B532"/>
<dbReference type="Gene3D" id="2.40.50.100">
    <property type="match status" value="1"/>
</dbReference>
<dbReference type="GO" id="GO:1990281">
    <property type="term" value="C:efflux pump complex"/>
    <property type="evidence" value="ECO:0007669"/>
    <property type="project" value="TreeGrafter"/>
</dbReference>
<evidence type="ECO:0000259" key="1">
    <source>
        <dbReference type="Pfam" id="PF25954"/>
    </source>
</evidence>